<accession>A0ABN8B196</accession>
<protein>
    <submittedName>
        <fullName evidence="1">Uncharacterized protein</fullName>
    </submittedName>
</protein>
<dbReference type="Proteomes" id="UP001153292">
    <property type="component" value="Chromosome 2"/>
</dbReference>
<reference evidence="1" key="1">
    <citation type="submission" date="2021-12" db="EMBL/GenBank/DDBJ databases">
        <authorList>
            <person name="King R."/>
        </authorList>
    </citation>
    <scope>NUCLEOTIDE SEQUENCE</scope>
</reference>
<sequence length="141" mass="16056">MTDDVSSDNEKKQLLSVSSDFITLEEEEKENISNGGQTPEETFIHGQWQPRISQSAADKVIARMYNIPFMIGNDIISGYYFFTSKGRLASEMLELMKILFTNHSEKLIKQGGSFLTIKNGKDVWMKQLVSNFLGNYDSCLR</sequence>
<name>A0ABN8B196_CHISP</name>
<proteinExistence type="predicted"/>
<dbReference type="EMBL" id="OU963895">
    <property type="protein sequence ID" value="CAH0401931.1"/>
    <property type="molecule type" value="Genomic_DNA"/>
</dbReference>
<gene>
    <name evidence="1" type="ORF">CHILSU_LOCUS5168</name>
</gene>
<organism evidence="1 2">
    <name type="scientific">Chilo suppressalis</name>
    <name type="common">Asiatic rice borer moth</name>
    <dbReference type="NCBI Taxonomy" id="168631"/>
    <lineage>
        <taxon>Eukaryota</taxon>
        <taxon>Metazoa</taxon>
        <taxon>Ecdysozoa</taxon>
        <taxon>Arthropoda</taxon>
        <taxon>Hexapoda</taxon>
        <taxon>Insecta</taxon>
        <taxon>Pterygota</taxon>
        <taxon>Neoptera</taxon>
        <taxon>Endopterygota</taxon>
        <taxon>Lepidoptera</taxon>
        <taxon>Glossata</taxon>
        <taxon>Ditrysia</taxon>
        <taxon>Pyraloidea</taxon>
        <taxon>Crambidae</taxon>
        <taxon>Crambinae</taxon>
        <taxon>Chilo</taxon>
    </lineage>
</organism>
<evidence type="ECO:0000313" key="2">
    <source>
        <dbReference type="Proteomes" id="UP001153292"/>
    </source>
</evidence>
<evidence type="ECO:0000313" key="1">
    <source>
        <dbReference type="EMBL" id="CAH0401931.1"/>
    </source>
</evidence>
<keyword evidence="2" id="KW-1185">Reference proteome</keyword>